<dbReference type="GO" id="GO:0020037">
    <property type="term" value="F:heme binding"/>
    <property type="evidence" value="ECO:0007669"/>
    <property type="project" value="InterPro"/>
</dbReference>
<keyword evidence="2 7" id="KW-0575">Peroxidase</keyword>
<evidence type="ECO:0000256" key="5">
    <source>
        <dbReference type="ARBA" id="ARBA00023004"/>
    </source>
</evidence>
<keyword evidence="4" id="KW-0560">Oxidoreductase</keyword>
<name>A0A2Z4RHU4_PSEPU</name>
<comment type="cofactor">
    <cofactor evidence="1">
        <name>heme b</name>
        <dbReference type="ChEBI" id="CHEBI:60344"/>
    </cofactor>
</comment>
<evidence type="ECO:0000313" key="7">
    <source>
        <dbReference type="EMBL" id="AWY39544.1"/>
    </source>
</evidence>
<dbReference type="AlphaFoldDB" id="A0A2Z4RHU4"/>
<dbReference type="GO" id="GO:0046872">
    <property type="term" value="F:metal ion binding"/>
    <property type="evidence" value="ECO:0007669"/>
    <property type="project" value="UniProtKB-KW"/>
</dbReference>
<evidence type="ECO:0000256" key="3">
    <source>
        <dbReference type="ARBA" id="ARBA00022723"/>
    </source>
</evidence>
<dbReference type="GO" id="GO:0005829">
    <property type="term" value="C:cytosol"/>
    <property type="evidence" value="ECO:0007669"/>
    <property type="project" value="TreeGrafter"/>
</dbReference>
<evidence type="ECO:0000313" key="8">
    <source>
        <dbReference type="Proteomes" id="UP000250299"/>
    </source>
</evidence>
<dbReference type="SUPFAM" id="SSF54909">
    <property type="entry name" value="Dimeric alpha+beta barrel"/>
    <property type="match status" value="1"/>
</dbReference>
<evidence type="ECO:0000256" key="4">
    <source>
        <dbReference type="ARBA" id="ARBA00023002"/>
    </source>
</evidence>
<evidence type="ECO:0000256" key="2">
    <source>
        <dbReference type="ARBA" id="ARBA00022559"/>
    </source>
</evidence>
<dbReference type="InterPro" id="IPR011008">
    <property type="entry name" value="Dimeric_a/b-barrel"/>
</dbReference>
<dbReference type="NCBIfam" id="TIGR01413">
    <property type="entry name" value="Dyp_perox_fam"/>
    <property type="match status" value="1"/>
</dbReference>
<sequence length="298" mass="32614">MSHYQPGILATPVPPQARHMFFALESVADLPAAFDKLTQLVDGTSAVVGFGEPLVKALDGHIEGLRTFPAMTGVGVNNPSTQHALWCWLHGTDRGELLNRSNALAAALAPAFRLVQVTEGFRHRDGHDLTGYEDGTENPRDEAAVAAALVADGAEGMVGGSFAAIQQWQHDLKRFHAMPSHETDDIMGRRLSDNEELDDAPISAHVKRTAQESFTPEAFFVRRSMPWIEDDRAGLMFLAFGFSLDAFEVQLRRMSGLEDGVTDGLYKISRPITGGYYWCPPLKDGRLDLRALNIGNVA</sequence>
<dbReference type="EMBL" id="CP029693">
    <property type="protein sequence ID" value="AWY39544.1"/>
    <property type="molecule type" value="Genomic_DNA"/>
</dbReference>
<dbReference type="Proteomes" id="UP000250299">
    <property type="component" value="Chromosome"/>
</dbReference>
<dbReference type="OrthoDB" id="3251355at2"/>
<dbReference type="Pfam" id="PF20628">
    <property type="entry name" value="Dyp_perox_C"/>
    <property type="match status" value="1"/>
</dbReference>
<dbReference type="InterPro" id="IPR006314">
    <property type="entry name" value="Dyp_peroxidase"/>
</dbReference>
<dbReference type="PROSITE" id="PS51404">
    <property type="entry name" value="DYP_PEROXIDASE"/>
    <property type="match status" value="1"/>
</dbReference>
<protein>
    <submittedName>
        <fullName evidence="7">Dyp-type peroxidase</fullName>
    </submittedName>
</protein>
<dbReference type="PANTHER" id="PTHR30521">
    <property type="entry name" value="DEFERROCHELATASE/PEROXIDASE"/>
    <property type="match status" value="1"/>
</dbReference>
<organism evidence="7 8">
    <name type="scientific">Pseudomonas putida</name>
    <name type="common">Arthrobacter siderocapsulatus</name>
    <dbReference type="NCBI Taxonomy" id="303"/>
    <lineage>
        <taxon>Bacteria</taxon>
        <taxon>Pseudomonadati</taxon>
        <taxon>Pseudomonadota</taxon>
        <taxon>Gammaproteobacteria</taxon>
        <taxon>Pseudomonadales</taxon>
        <taxon>Pseudomonadaceae</taxon>
        <taxon>Pseudomonas</taxon>
    </lineage>
</organism>
<keyword evidence="5" id="KW-0408">Iron</keyword>
<dbReference type="PANTHER" id="PTHR30521:SF0">
    <property type="entry name" value="DYP-TYPE PEROXIDASE FAMILY PROTEIN"/>
    <property type="match status" value="1"/>
</dbReference>
<evidence type="ECO:0000256" key="1">
    <source>
        <dbReference type="ARBA" id="ARBA00001970"/>
    </source>
</evidence>
<dbReference type="InterPro" id="IPR048328">
    <property type="entry name" value="Dyp_perox_C"/>
</dbReference>
<feature type="domain" description="Dyp-type peroxidase C-terminal" evidence="6">
    <location>
        <begin position="127"/>
        <end position="282"/>
    </location>
</feature>
<reference evidence="7 8" key="1">
    <citation type="submission" date="2018-05" db="EMBL/GenBank/DDBJ databases">
        <title>Whole genome sequence of Pseudomonas putida JBC17.</title>
        <authorList>
            <person name="Lee Y.H."/>
            <person name="David K."/>
        </authorList>
    </citation>
    <scope>NUCLEOTIDE SEQUENCE [LARGE SCALE GENOMIC DNA]</scope>
    <source>
        <strain evidence="7 8">JBC17</strain>
    </source>
</reference>
<dbReference type="RefSeq" id="WP_110963317.1">
    <property type="nucleotide sequence ID" value="NZ_CP029693.1"/>
</dbReference>
<accession>A0A2Z4RHU4</accession>
<proteinExistence type="predicted"/>
<evidence type="ECO:0000259" key="6">
    <source>
        <dbReference type="Pfam" id="PF20628"/>
    </source>
</evidence>
<keyword evidence="3" id="KW-0479">Metal-binding</keyword>
<gene>
    <name evidence="7" type="ORF">DKY63_06345</name>
</gene>
<dbReference type="GO" id="GO:0004601">
    <property type="term" value="F:peroxidase activity"/>
    <property type="evidence" value="ECO:0007669"/>
    <property type="project" value="UniProtKB-KW"/>
</dbReference>